<evidence type="ECO:0000256" key="3">
    <source>
        <dbReference type="ARBA" id="ARBA00022989"/>
    </source>
</evidence>
<dbReference type="FunFam" id="1.20.1740.10:FF:000050">
    <property type="entry name" value="MGC157082 protein"/>
    <property type="match status" value="1"/>
</dbReference>
<feature type="transmembrane region" description="Helical" evidence="5">
    <location>
        <begin position="505"/>
        <end position="524"/>
    </location>
</feature>
<feature type="transmembrane region" description="Helical" evidence="5">
    <location>
        <begin position="283"/>
        <end position="311"/>
    </location>
</feature>
<dbReference type="PANTHER" id="PTHR43243:SF105">
    <property type="entry name" value="CATIONIC AMINO ACID TRANSPORTER C-TERMINAL DOMAIN-CONTAINING PROTEIN"/>
    <property type="match status" value="1"/>
</dbReference>
<accession>A0A8J2JC11</accession>
<evidence type="ECO:0000256" key="5">
    <source>
        <dbReference type="SAM" id="Phobius"/>
    </source>
</evidence>
<feature type="transmembrane region" description="Helical" evidence="5">
    <location>
        <begin position="381"/>
        <end position="400"/>
    </location>
</feature>
<dbReference type="Pfam" id="PF13906">
    <property type="entry name" value="AA_permease_C"/>
    <property type="match status" value="1"/>
</dbReference>
<feature type="transmembrane region" description="Helical" evidence="5">
    <location>
        <begin position="476"/>
        <end position="499"/>
    </location>
</feature>
<evidence type="ECO:0000256" key="2">
    <source>
        <dbReference type="ARBA" id="ARBA00022692"/>
    </source>
</evidence>
<feature type="transmembrane region" description="Helical" evidence="5">
    <location>
        <begin position="20"/>
        <end position="45"/>
    </location>
</feature>
<dbReference type="Proteomes" id="UP000708208">
    <property type="component" value="Unassembled WGS sequence"/>
</dbReference>
<comment type="subcellular location">
    <subcellularLocation>
        <location evidence="1">Membrane</location>
        <topology evidence="1">Multi-pass membrane protein</topology>
    </subcellularLocation>
</comment>
<keyword evidence="4 5" id="KW-0472">Membrane</keyword>
<dbReference type="EMBL" id="CAJVCH010021033">
    <property type="protein sequence ID" value="CAG7690013.1"/>
    <property type="molecule type" value="Genomic_DNA"/>
</dbReference>
<keyword evidence="2 5" id="KW-0812">Transmembrane</keyword>
<dbReference type="InterPro" id="IPR002293">
    <property type="entry name" value="AA/rel_permease1"/>
</dbReference>
<feature type="transmembrane region" description="Helical" evidence="5">
    <location>
        <begin position="332"/>
        <end position="351"/>
    </location>
</feature>
<feature type="transmembrane region" description="Helical" evidence="5">
    <location>
        <begin position="536"/>
        <end position="557"/>
    </location>
</feature>
<feature type="transmembrane region" description="Helical" evidence="5">
    <location>
        <begin position="563"/>
        <end position="583"/>
    </location>
</feature>
<feature type="domain" description="Cationic amino acid transporter C-terminal" evidence="6">
    <location>
        <begin position="536"/>
        <end position="578"/>
    </location>
</feature>
<dbReference type="Pfam" id="PF13520">
    <property type="entry name" value="AA_permease_2"/>
    <property type="match status" value="1"/>
</dbReference>
<evidence type="ECO:0000313" key="7">
    <source>
        <dbReference type="EMBL" id="CAG7690013.1"/>
    </source>
</evidence>
<evidence type="ECO:0000313" key="8">
    <source>
        <dbReference type="Proteomes" id="UP000708208"/>
    </source>
</evidence>
<sequence length="638" mass="69457">MTFKLFRRKLVDRDERSTELNRVLSTVDLTLLGIGGTLGIGIYVLAGSVAKSSAGPAVILSFFVAAFASVLAGLCYAEFGARVPKAGSAYVYSYVCVGELIAFIVGWNLIMEYVIGVASVAKGYSGYVDSLTHNHSMKAAFESVYQVDTGFTAHYFDFFAFGITFVLTLILAFGVKESSLFNNVFTSLNLIVVTFVIIAGAIFASPSNWFIKPEELEDPLKMCKNETVITSSKPMDLGNGGFAPFGFSGIMKGAATCFYGFVGFDCIATTGEEAKNPQRSIPLAIIFSLIFIFLAYFGISTVLTMMVPYFCQDADAPLPFAFQFVGFHEGRWVVITGAIFGLSTSLLGAMFPMPRVIYAMASDGLLFAFLAKVHPRFQTPLVATFIGGIFGGLMAALFDLEALIDMMSIGTLTAYTLVAVCVLILRYRKDDQGVDDADGSEALFEQGFSLSRAPSIIFNAANLGLPTELTSRLTQWIVVTYCIFSVAFCAVAVFAVEQLEQGDRFFLALGAIFLTLMITCLVSLSRQPVSRVKLSFKVPLVPLIPGFSIMANIYLIMELSGQTWIRFAVWMLLGFIIYGACLCSGRTDQIYKAAEEAYQKKRRHPAGKVSIASIGNTQIELHDHKRNGNSNIKGSNGY</sequence>
<protein>
    <recommendedName>
        <fullName evidence="6">Cationic amino acid transporter C-terminal domain-containing protein</fullName>
    </recommendedName>
</protein>
<gene>
    <name evidence="7" type="ORF">AFUS01_LOCUS3498</name>
</gene>
<dbReference type="GO" id="GO:0015189">
    <property type="term" value="F:L-lysine transmembrane transporter activity"/>
    <property type="evidence" value="ECO:0007669"/>
    <property type="project" value="TreeGrafter"/>
</dbReference>
<dbReference type="GO" id="GO:0000064">
    <property type="term" value="F:L-ornithine transmembrane transporter activity"/>
    <property type="evidence" value="ECO:0007669"/>
    <property type="project" value="TreeGrafter"/>
</dbReference>
<keyword evidence="3 5" id="KW-1133">Transmembrane helix</keyword>
<feature type="transmembrane region" description="Helical" evidence="5">
    <location>
        <begin position="155"/>
        <end position="175"/>
    </location>
</feature>
<comment type="caution">
    <text evidence="7">The sequence shown here is derived from an EMBL/GenBank/DDBJ whole genome shotgun (WGS) entry which is preliminary data.</text>
</comment>
<feature type="transmembrane region" description="Helical" evidence="5">
    <location>
        <begin position="57"/>
        <end position="77"/>
    </location>
</feature>
<organism evidence="7 8">
    <name type="scientific">Allacma fusca</name>
    <dbReference type="NCBI Taxonomy" id="39272"/>
    <lineage>
        <taxon>Eukaryota</taxon>
        <taxon>Metazoa</taxon>
        <taxon>Ecdysozoa</taxon>
        <taxon>Arthropoda</taxon>
        <taxon>Hexapoda</taxon>
        <taxon>Collembola</taxon>
        <taxon>Symphypleona</taxon>
        <taxon>Sminthuridae</taxon>
        <taxon>Allacma</taxon>
    </lineage>
</organism>
<feature type="transmembrane region" description="Helical" evidence="5">
    <location>
        <begin position="406"/>
        <end position="425"/>
    </location>
</feature>
<dbReference type="AlphaFoldDB" id="A0A8J2JC11"/>
<dbReference type="PANTHER" id="PTHR43243">
    <property type="entry name" value="INNER MEMBRANE TRANSPORTER YGJI-RELATED"/>
    <property type="match status" value="1"/>
</dbReference>
<evidence type="ECO:0000256" key="4">
    <source>
        <dbReference type="ARBA" id="ARBA00023136"/>
    </source>
</evidence>
<name>A0A8J2JC11_9HEXA</name>
<dbReference type="GO" id="GO:0097638">
    <property type="term" value="P:L-arginine import across plasma membrane"/>
    <property type="evidence" value="ECO:0007669"/>
    <property type="project" value="TreeGrafter"/>
</dbReference>
<feature type="transmembrane region" description="Helical" evidence="5">
    <location>
        <begin position="187"/>
        <end position="211"/>
    </location>
</feature>
<evidence type="ECO:0000256" key="1">
    <source>
        <dbReference type="ARBA" id="ARBA00004141"/>
    </source>
</evidence>
<dbReference type="InterPro" id="IPR029485">
    <property type="entry name" value="CAT_C"/>
</dbReference>
<feature type="transmembrane region" description="Helical" evidence="5">
    <location>
        <begin position="89"/>
        <end position="110"/>
    </location>
</feature>
<proteinExistence type="predicted"/>
<evidence type="ECO:0000259" key="6">
    <source>
        <dbReference type="Pfam" id="PF13906"/>
    </source>
</evidence>
<keyword evidence="8" id="KW-1185">Reference proteome</keyword>
<dbReference type="GO" id="GO:0061459">
    <property type="term" value="F:L-arginine transmembrane transporter activity"/>
    <property type="evidence" value="ECO:0007669"/>
    <property type="project" value="TreeGrafter"/>
</dbReference>
<dbReference type="GO" id="GO:0005886">
    <property type="term" value="C:plasma membrane"/>
    <property type="evidence" value="ECO:0007669"/>
    <property type="project" value="TreeGrafter"/>
</dbReference>
<dbReference type="OrthoDB" id="3900342at2759"/>
<reference evidence="7" key="1">
    <citation type="submission" date="2021-06" db="EMBL/GenBank/DDBJ databases">
        <authorList>
            <person name="Hodson N. C."/>
            <person name="Mongue J. A."/>
            <person name="Jaron S. K."/>
        </authorList>
    </citation>
    <scope>NUCLEOTIDE SEQUENCE</scope>
</reference>